<dbReference type="OrthoDB" id="136308at2"/>
<dbReference type="InterPro" id="IPR015590">
    <property type="entry name" value="Aldehyde_DH_dom"/>
</dbReference>
<organism evidence="3 4">
    <name type="scientific">Chamaesiphon polymorphus CCALA 037</name>
    <dbReference type="NCBI Taxonomy" id="2107692"/>
    <lineage>
        <taxon>Bacteria</taxon>
        <taxon>Bacillati</taxon>
        <taxon>Cyanobacteriota</taxon>
        <taxon>Cyanophyceae</taxon>
        <taxon>Gomontiellales</taxon>
        <taxon>Chamaesiphonaceae</taxon>
        <taxon>Chamaesiphon</taxon>
    </lineage>
</organism>
<accession>A0A2T1FKH7</accession>
<dbReference type="InterPro" id="IPR016162">
    <property type="entry name" value="Ald_DH_N"/>
</dbReference>
<dbReference type="RefSeq" id="WP_106311424.1">
    <property type="nucleotide sequence ID" value="NZ_PVWO01000499.1"/>
</dbReference>
<dbReference type="Pfam" id="PF00171">
    <property type="entry name" value="Aldedh"/>
    <property type="match status" value="1"/>
</dbReference>
<feature type="domain" description="Aldehyde dehydrogenase" evidence="2">
    <location>
        <begin position="160"/>
        <end position="336"/>
    </location>
</feature>
<dbReference type="Proteomes" id="UP000238937">
    <property type="component" value="Unassembled WGS sequence"/>
</dbReference>
<protein>
    <submittedName>
        <fullName evidence="3">NAD-dependent aldehyde dehydrogenase</fullName>
    </submittedName>
</protein>
<feature type="non-terminal residue" evidence="3">
    <location>
        <position position="1"/>
    </location>
</feature>
<dbReference type="InterPro" id="IPR016161">
    <property type="entry name" value="Ald_DH/histidinol_DH"/>
</dbReference>
<keyword evidence="4" id="KW-1185">Reference proteome</keyword>
<dbReference type="InterPro" id="IPR016163">
    <property type="entry name" value="Ald_DH_C"/>
</dbReference>
<dbReference type="EMBL" id="PVWO01000499">
    <property type="protein sequence ID" value="PSB45473.1"/>
    <property type="molecule type" value="Genomic_DNA"/>
</dbReference>
<evidence type="ECO:0000313" key="3">
    <source>
        <dbReference type="EMBL" id="PSB45473.1"/>
    </source>
</evidence>
<evidence type="ECO:0000259" key="2">
    <source>
        <dbReference type="Pfam" id="PF00171"/>
    </source>
</evidence>
<evidence type="ECO:0000256" key="1">
    <source>
        <dbReference type="ARBA" id="ARBA00023002"/>
    </source>
</evidence>
<name>A0A2T1FKH7_9CYAN</name>
<sequence length="555" mass="60741">TSTPTTTNFDEIDRAIASLSSHRDNWAQTTIEQRLAYLQSCLDRTLAVADDWTMAACQAKGIDPQSPLAGEELIAGAISTVRNIRLLMTTLEAGGKLSPPKLRQREDGQIVAEVLPANAIDRVLYLGYRGEVWLQPGTIPTQGRIYREPTASKVTLILGAGNISAIVAMDALSKLFSENQVVIIKMNPVNAYVGAYIAAAFEPLIEAGFMQIVYGGAEVGEYLCQHPQVDRIHITGSHRTHDAIVWGATPSEQQERKAKNKPRLTKPITSELGCVTPILVVPGKWSSADLTFQARQVASTIAHNASFDCASGQVLVTASGWAQRDEFLAAIRKELAATPPRQAYYPGAQERYQAFIDRYPQSEPLGTRTPQIVPWTLIPDVPAVAGEYALTEEAFCGILAEVSIESESAVDFLTKAVDFANDRVWGTLSCTVLIDTRTQKQYQPELTAAIANLQYGAIGVNIWSAMLFYFGSTTWGAYPGNRLADIGSGIGFVHNSYLFERPQKSVVYAPFRIFPTPAWFATHKNLLAMARQLLKFEAYPTWQNLPGVVMAALKG</sequence>
<proteinExistence type="predicted"/>
<dbReference type="SUPFAM" id="SSF53720">
    <property type="entry name" value="ALDH-like"/>
    <property type="match status" value="1"/>
</dbReference>
<gene>
    <name evidence="3" type="ORF">C7B77_25200</name>
</gene>
<comment type="caution">
    <text evidence="3">The sequence shown here is derived from an EMBL/GenBank/DDBJ whole genome shotgun (WGS) entry which is preliminary data.</text>
</comment>
<dbReference type="AlphaFoldDB" id="A0A2T1FKH7"/>
<evidence type="ECO:0000313" key="4">
    <source>
        <dbReference type="Proteomes" id="UP000238937"/>
    </source>
</evidence>
<reference evidence="3 4" key="1">
    <citation type="submission" date="2018-03" db="EMBL/GenBank/DDBJ databases">
        <title>The ancient ancestry and fast evolution of plastids.</title>
        <authorList>
            <person name="Moore K.R."/>
            <person name="Magnabosco C."/>
            <person name="Momper L."/>
            <person name="Gold D.A."/>
            <person name="Bosak T."/>
            <person name="Fournier G.P."/>
        </authorList>
    </citation>
    <scope>NUCLEOTIDE SEQUENCE [LARGE SCALE GENOMIC DNA]</scope>
    <source>
        <strain evidence="3 4">CCALA 037</strain>
    </source>
</reference>
<keyword evidence="1" id="KW-0560">Oxidoreductase</keyword>
<dbReference type="Gene3D" id="3.40.309.10">
    <property type="entry name" value="Aldehyde Dehydrogenase, Chain A, domain 2"/>
    <property type="match status" value="1"/>
</dbReference>
<dbReference type="GO" id="GO:0016620">
    <property type="term" value="F:oxidoreductase activity, acting on the aldehyde or oxo group of donors, NAD or NADP as acceptor"/>
    <property type="evidence" value="ECO:0007669"/>
    <property type="project" value="InterPro"/>
</dbReference>
<dbReference type="Gene3D" id="3.40.605.10">
    <property type="entry name" value="Aldehyde Dehydrogenase, Chain A, domain 1"/>
    <property type="match status" value="1"/>
</dbReference>